<protein>
    <submittedName>
        <fullName evidence="1">Phage capsid protein</fullName>
    </submittedName>
</protein>
<evidence type="ECO:0000313" key="2">
    <source>
        <dbReference type="Proteomes" id="UP000234562"/>
    </source>
</evidence>
<dbReference type="Proteomes" id="UP000234562">
    <property type="component" value="Chromosome"/>
</dbReference>
<gene>
    <name evidence="1" type="ORF">Lh8105_07500</name>
</gene>
<name>A0AAU8XV73_LACHE</name>
<accession>A0AAU8XV73</accession>
<evidence type="ECO:0000313" key="1">
    <source>
        <dbReference type="EMBL" id="AUI74622.1"/>
    </source>
</evidence>
<sequence>MLINDLQEALVNNINHRIDIGFLTYNKDHILIKYLDKDGVVGLVPSPGSHMVSMDMAGEEYWQYNYSITMRTKSRAEAHNKLFELSQYLQLLNQTKDLNSKNGSWTFDEIDVPNEPAEIQEDIQGTVTYSMDVAVFIYKQKGVF</sequence>
<dbReference type="AlphaFoldDB" id="A0AAU8XV73"/>
<proteinExistence type="predicted"/>
<dbReference type="EMBL" id="CP015496">
    <property type="protein sequence ID" value="AUI74622.1"/>
    <property type="molecule type" value="Genomic_DNA"/>
</dbReference>
<dbReference type="RefSeq" id="WP_181413848.1">
    <property type="nucleotide sequence ID" value="NZ_CP015496.1"/>
</dbReference>
<organism evidence="1 2">
    <name type="scientific">Lactobacillus helveticus</name>
    <name type="common">Lactobacillus suntoryeus</name>
    <dbReference type="NCBI Taxonomy" id="1587"/>
    <lineage>
        <taxon>Bacteria</taxon>
        <taxon>Bacillati</taxon>
        <taxon>Bacillota</taxon>
        <taxon>Bacilli</taxon>
        <taxon>Lactobacillales</taxon>
        <taxon>Lactobacillaceae</taxon>
        <taxon>Lactobacillus</taxon>
    </lineage>
</organism>
<reference evidence="2" key="1">
    <citation type="submission" date="2016-05" db="EMBL/GenBank/DDBJ databases">
        <title>Genome sequence of Lactobacillus helveticus FAM8105.</title>
        <authorList>
            <person name="Ahrens C."/>
            <person name="Schmid M."/>
        </authorList>
    </citation>
    <scope>NUCLEOTIDE SEQUENCE [LARGE SCALE GENOMIC DNA]</scope>
    <source>
        <strain evidence="2">FAM8105</strain>
    </source>
</reference>